<evidence type="ECO:0000313" key="2">
    <source>
        <dbReference type="EMBL" id="GFH56879.1"/>
    </source>
</evidence>
<reference evidence="2 3" key="1">
    <citation type="journal article" date="2021" name="Sci. Rep.">
        <title>The genome of the diatom Chaetoceros tenuissimus carries an ancient integrated fragment of an extant virus.</title>
        <authorList>
            <person name="Hongo Y."/>
            <person name="Kimura K."/>
            <person name="Takaki Y."/>
            <person name="Yoshida Y."/>
            <person name="Baba S."/>
            <person name="Kobayashi G."/>
            <person name="Nagasaki K."/>
            <person name="Hano T."/>
            <person name="Tomaru Y."/>
        </authorList>
    </citation>
    <scope>NUCLEOTIDE SEQUENCE [LARGE SCALE GENOMIC DNA]</scope>
    <source>
        <strain evidence="2 3">NIES-3715</strain>
    </source>
</reference>
<keyword evidence="1" id="KW-0472">Membrane</keyword>
<dbReference type="AlphaFoldDB" id="A0AAD3D6F6"/>
<keyword evidence="1" id="KW-1133">Transmembrane helix</keyword>
<organism evidence="2 3">
    <name type="scientific">Chaetoceros tenuissimus</name>
    <dbReference type="NCBI Taxonomy" id="426638"/>
    <lineage>
        <taxon>Eukaryota</taxon>
        <taxon>Sar</taxon>
        <taxon>Stramenopiles</taxon>
        <taxon>Ochrophyta</taxon>
        <taxon>Bacillariophyta</taxon>
        <taxon>Coscinodiscophyceae</taxon>
        <taxon>Chaetocerotophycidae</taxon>
        <taxon>Chaetocerotales</taxon>
        <taxon>Chaetocerotaceae</taxon>
        <taxon>Chaetoceros</taxon>
    </lineage>
</organism>
<feature type="transmembrane region" description="Helical" evidence="1">
    <location>
        <begin position="465"/>
        <end position="486"/>
    </location>
</feature>
<sequence length="618" mass="70605">MSFIDGKYCLTCSCQTIERTRYNSKTNNGDYQISGEGLECSLCKCLICKDCISELSDQIDPKKNLSKYHSDTYPFLKGIIDYTDGKPLSNKYIGHCCIISRFYKHRAAPTAPTTPSTKRKKNRSSVRLGGAFVLPEFDLILPTVECIPDVFSLGRDESHKEKWHFVLDEKFVEEHLNDAVPSTSLPPTWKVVRGLKFKLSQPHNIDGKPSRKPTKVNIFYVPQVNDCSYLESFRGHKDRFKSADISKMVYFDHNKHSNDCDVTIIIGINNDRKTGTLLLCRFHRLQAKLGIISERLLLEQLQSQLPFHNNGLERMRTGGSSGLCSYSPELKQMLHTHNSTPRMSKGSIFLLRADRLQWDIFYIGTKDKLSTVKHTWYSNPVSGGNFNMEEWMFREHAFLSEFCATKPLTAQLLKCIRTSTKTPDLNIAINAIEEELQNMYCARAVVKLFLDGKKMKPQAIRQQFYIFYAFMFLNFTLVMHAVALHLDRFSDGEESLENRLCFSFPLDRDGRSGLAKTGSCPYGRGGAGLDRFCFALLDWTSTERRRRRTWTHPDNQGIDGSATIVAQETGTINNRLNRERWNRFRDAAIAAGGATLARNVDRLEDLNYPPPRNNNNNN</sequence>
<keyword evidence="1" id="KW-0812">Transmembrane</keyword>
<proteinExistence type="predicted"/>
<dbReference type="EMBL" id="BLLK01000057">
    <property type="protein sequence ID" value="GFH56879.1"/>
    <property type="molecule type" value="Genomic_DNA"/>
</dbReference>
<accession>A0AAD3D6F6</accession>
<evidence type="ECO:0000256" key="1">
    <source>
        <dbReference type="SAM" id="Phobius"/>
    </source>
</evidence>
<keyword evidence="3" id="KW-1185">Reference proteome</keyword>
<comment type="caution">
    <text evidence="2">The sequence shown here is derived from an EMBL/GenBank/DDBJ whole genome shotgun (WGS) entry which is preliminary data.</text>
</comment>
<evidence type="ECO:0000313" key="3">
    <source>
        <dbReference type="Proteomes" id="UP001054902"/>
    </source>
</evidence>
<protein>
    <submittedName>
        <fullName evidence="2">Uncharacterized protein</fullName>
    </submittedName>
</protein>
<gene>
    <name evidence="2" type="ORF">CTEN210_13355</name>
</gene>
<dbReference type="Proteomes" id="UP001054902">
    <property type="component" value="Unassembled WGS sequence"/>
</dbReference>
<name>A0AAD3D6F6_9STRA</name>